<name>A0A8H4AEB9_GIGMA</name>
<proteinExistence type="predicted"/>
<organism evidence="2 3">
    <name type="scientific">Gigaspora margarita</name>
    <dbReference type="NCBI Taxonomy" id="4874"/>
    <lineage>
        <taxon>Eukaryota</taxon>
        <taxon>Fungi</taxon>
        <taxon>Fungi incertae sedis</taxon>
        <taxon>Mucoromycota</taxon>
        <taxon>Glomeromycotina</taxon>
        <taxon>Glomeromycetes</taxon>
        <taxon>Diversisporales</taxon>
        <taxon>Gigasporaceae</taxon>
        <taxon>Gigaspora</taxon>
    </lineage>
</organism>
<evidence type="ECO:0000313" key="2">
    <source>
        <dbReference type="EMBL" id="KAF0484876.1"/>
    </source>
</evidence>
<feature type="compositionally biased region" description="Basic and acidic residues" evidence="1">
    <location>
        <begin position="17"/>
        <end position="26"/>
    </location>
</feature>
<dbReference type="EMBL" id="WTPW01000727">
    <property type="protein sequence ID" value="KAF0484876.1"/>
    <property type="molecule type" value="Genomic_DNA"/>
</dbReference>
<accession>A0A8H4AEB9</accession>
<evidence type="ECO:0000313" key="3">
    <source>
        <dbReference type="Proteomes" id="UP000439903"/>
    </source>
</evidence>
<reference evidence="2 3" key="1">
    <citation type="journal article" date="2019" name="Environ. Microbiol.">
        <title>At the nexus of three kingdoms: the genome of the mycorrhizal fungus Gigaspora margarita provides insights into plant, endobacterial and fungal interactions.</title>
        <authorList>
            <person name="Venice F."/>
            <person name="Ghignone S."/>
            <person name="Salvioli di Fossalunga A."/>
            <person name="Amselem J."/>
            <person name="Novero M."/>
            <person name="Xianan X."/>
            <person name="Sedzielewska Toro K."/>
            <person name="Morin E."/>
            <person name="Lipzen A."/>
            <person name="Grigoriev I.V."/>
            <person name="Henrissat B."/>
            <person name="Martin F.M."/>
            <person name="Bonfante P."/>
        </authorList>
    </citation>
    <scope>NUCLEOTIDE SEQUENCE [LARGE SCALE GENOMIC DNA]</scope>
    <source>
        <strain evidence="2 3">BEG34</strain>
    </source>
</reference>
<dbReference type="Proteomes" id="UP000439903">
    <property type="component" value="Unassembled WGS sequence"/>
</dbReference>
<feature type="compositionally biased region" description="Basic and acidic residues" evidence="1">
    <location>
        <begin position="54"/>
        <end position="66"/>
    </location>
</feature>
<sequence>MKKDPKPPVMMAPTMKSHPEEREEAGSKYIKKKLTPRRNTYPKPPVTMAPMVKSHPEEREEKIYKK</sequence>
<evidence type="ECO:0000256" key="1">
    <source>
        <dbReference type="SAM" id="MobiDB-lite"/>
    </source>
</evidence>
<feature type="region of interest" description="Disordered" evidence="1">
    <location>
        <begin position="1"/>
        <end position="66"/>
    </location>
</feature>
<dbReference type="AlphaFoldDB" id="A0A8H4AEB9"/>
<keyword evidence="3" id="KW-1185">Reference proteome</keyword>
<comment type="caution">
    <text evidence="2">The sequence shown here is derived from an EMBL/GenBank/DDBJ whole genome shotgun (WGS) entry which is preliminary data.</text>
</comment>
<gene>
    <name evidence="2" type="ORF">F8M41_022912</name>
</gene>
<protein>
    <submittedName>
        <fullName evidence="2">Uncharacterized protein</fullName>
    </submittedName>
</protein>